<proteinExistence type="predicted"/>
<dbReference type="EMBL" id="JACHIO010000001">
    <property type="protein sequence ID" value="MBB5062063.1"/>
    <property type="molecule type" value="Genomic_DNA"/>
</dbReference>
<reference evidence="2 3" key="1">
    <citation type="submission" date="2020-08" db="EMBL/GenBank/DDBJ databases">
        <title>Genomic Encyclopedia of Type Strains, Phase IV (KMG-V): Genome sequencing to study the core and pangenomes of soil and plant-associated prokaryotes.</title>
        <authorList>
            <person name="Whitman W."/>
        </authorList>
    </citation>
    <scope>NUCLEOTIDE SEQUENCE [LARGE SCALE GENOMIC DNA]</scope>
    <source>
        <strain evidence="2 3">X5P3</strain>
    </source>
</reference>
<accession>A0A7W7ZLH2</accession>
<sequence length="62" mass="6786">MTAEGLSKLGEAIDDATGSSNIAALESLDAYEYICGPRMPMRPETHASLQSLPREFYRSHKA</sequence>
<name>A0A7W7ZLH2_9BACT</name>
<evidence type="ECO:0000313" key="2">
    <source>
        <dbReference type="EMBL" id="MBB5062063.1"/>
    </source>
</evidence>
<evidence type="ECO:0000313" key="3">
    <source>
        <dbReference type="Proteomes" id="UP000584867"/>
    </source>
</evidence>
<gene>
    <name evidence="2" type="ORF">HDF15_000388</name>
</gene>
<dbReference type="Proteomes" id="UP000584867">
    <property type="component" value="Unassembled WGS sequence"/>
</dbReference>
<dbReference type="AlphaFoldDB" id="A0A7W7ZLH2"/>
<protein>
    <submittedName>
        <fullName evidence="2">Uncharacterized protein</fullName>
    </submittedName>
</protein>
<organism evidence="2 3">
    <name type="scientific">Granulicella mallensis</name>
    <dbReference type="NCBI Taxonomy" id="940614"/>
    <lineage>
        <taxon>Bacteria</taxon>
        <taxon>Pseudomonadati</taxon>
        <taxon>Acidobacteriota</taxon>
        <taxon>Terriglobia</taxon>
        <taxon>Terriglobales</taxon>
        <taxon>Acidobacteriaceae</taxon>
        <taxon>Granulicella</taxon>
    </lineage>
</organism>
<feature type="region of interest" description="Disordered" evidence="1">
    <location>
        <begin position="42"/>
        <end position="62"/>
    </location>
</feature>
<evidence type="ECO:0000256" key="1">
    <source>
        <dbReference type="SAM" id="MobiDB-lite"/>
    </source>
</evidence>
<comment type="caution">
    <text evidence="2">The sequence shown here is derived from an EMBL/GenBank/DDBJ whole genome shotgun (WGS) entry which is preliminary data.</text>
</comment>